<name>A0ACD0NU06_9BASI</name>
<protein>
    <submittedName>
        <fullName evidence="1">Uncharacterized protein</fullName>
    </submittedName>
</protein>
<proteinExistence type="predicted"/>
<dbReference type="EMBL" id="KZ820073">
    <property type="protein sequence ID" value="PWN49276.1"/>
    <property type="molecule type" value="Genomic_DNA"/>
</dbReference>
<keyword evidence="2" id="KW-1185">Reference proteome</keyword>
<dbReference type="Proteomes" id="UP000245626">
    <property type="component" value="Unassembled WGS sequence"/>
</dbReference>
<evidence type="ECO:0000313" key="2">
    <source>
        <dbReference type="Proteomes" id="UP000245626"/>
    </source>
</evidence>
<reference evidence="1 2" key="1">
    <citation type="journal article" date="2018" name="Mol. Biol. Evol.">
        <title>Broad Genomic Sampling Reveals a Smut Pathogenic Ancestry of the Fungal Clade Ustilaginomycotina.</title>
        <authorList>
            <person name="Kijpornyongpan T."/>
            <person name="Mondo S.J."/>
            <person name="Barry K."/>
            <person name="Sandor L."/>
            <person name="Lee J."/>
            <person name="Lipzen A."/>
            <person name="Pangilinan J."/>
            <person name="LaButti K."/>
            <person name="Hainaut M."/>
            <person name="Henrissat B."/>
            <person name="Grigoriev I.V."/>
            <person name="Spatafora J.W."/>
            <person name="Aime M.C."/>
        </authorList>
    </citation>
    <scope>NUCLEOTIDE SEQUENCE [LARGE SCALE GENOMIC DNA]</scope>
    <source>
        <strain evidence="1 2">SA 807</strain>
    </source>
</reference>
<evidence type="ECO:0000313" key="1">
    <source>
        <dbReference type="EMBL" id="PWN49276.1"/>
    </source>
</evidence>
<accession>A0ACD0NU06</accession>
<organism evidence="1 2">
    <name type="scientific">Violaceomyces palustris</name>
    <dbReference type="NCBI Taxonomy" id="1673888"/>
    <lineage>
        <taxon>Eukaryota</taxon>
        <taxon>Fungi</taxon>
        <taxon>Dikarya</taxon>
        <taxon>Basidiomycota</taxon>
        <taxon>Ustilaginomycotina</taxon>
        <taxon>Ustilaginomycetes</taxon>
        <taxon>Violaceomycetales</taxon>
        <taxon>Violaceomycetaceae</taxon>
        <taxon>Violaceomyces</taxon>
    </lineage>
</organism>
<sequence length="108" mass="11541">MARESGLDLALGGRGLGLTMRKKVGIKLKRWGKAEVEVYRVRLELGSDEERQAYLVENKVGPLLASLAKRRGNSVPSRRRLAGSAFAETHAQMPPAGEGGGGGEEADP</sequence>
<gene>
    <name evidence="1" type="ORF">IE53DRAFT_154582</name>
</gene>